<dbReference type="PANTHER" id="PTHR43943">
    <property type="entry name" value="DEHYDROGENASE/REDUCTASE (SDR FAMILY) MEMBER 4"/>
    <property type="match status" value="1"/>
</dbReference>
<protein>
    <submittedName>
        <fullName evidence="3">NAD(P)-dependent dehydrogenase, short-chain alcohol dehydrogenase family</fullName>
    </submittedName>
</protein>
<dbReference type="FunFam" id="3.40.50.720:FF:000084">
    <property type="entry name" value="Short-chain dehydrogenase reductase"/>
    <property type="match status" value="1"/>
</dbReference>
<dbReference type="InterPro" id="IPR057326">
    <property type="entry name" value="KR_dom"/>
</dbReference>
<evidence type="ECO:0000256" key="1">
    <source>
        <dbReference type="ARBA" id="ARBA00006484"/>
    </source>
</evidence>
<dbReference type="PRINTS" id="PR00081">
    <property type="entry name" value="GDHRDH"/>
</dbReference>
<evidence type="ECO:0000313" key="4">
    <source>
        <dbReference type="Proteomes" id="UP000198992"/>
    </source>
</evidence>
<dbReference type="OrthoDB" id="9803333at2"/>
<accession>A0A1H4WS41</accession>
<organism evidence="3 4">
    <name type="scientific">Bradyrhizobium erythrophlei</name>
    <dbReference type="NCBI Taxonomy" id="1437360"/>
    <lineage>
        <taxon>Bacteria</taxon>
        <taxon>Pseudomonadati</taxon>
        <taxon>Pseudomonadota</taxon>
        <taxon>Alphaproteobacteria</taxon>
        <taxon>Hyphomicrobiales</taxon>
        <taxon>Nitrobacteraceae</taxon>
        <taxon>Bradyrhizobium</taxon>
    </lineage>
</organism>
<dbReference type="PANTHER" id="PTHR43943:SF2">
    <property type="entry name" value="DEHYDROGENASE_REDUCTASE 4"/>
    <property type="match status" value="1"/>
</dbReference>
<dbReference type="EMBL" id="FNTH01000001">
    <property type="protein sequence ID" value="SEC96126.1"/>
    <property type="molecule type" value="Genomic_DNA"/>
</dbReference>
<gene>
    <name evidence="3" type="ORF">SAMN05444164_3226</name>
</gene>
<dbReference type="SMART" id="SM00822">
    <property type="entry name" value="PKS_KR"/>
    <property type="match status" value="1"/>
</dbReference>
<name>A0A1H4WS41_9BRAD</name>
<dbReference type="RefSeq" id="WP_143046674.1">
    <property type="nucleotide sequence ID" value="NZ_FNTH01000001.1"/>
</dbReference>
<dbReference type="Pfam" id="PF13561">
    <property type="entry name" value="adh_short_C2"/>
    <property type="match status" value="1"/>
</dbReference>
<comment type="similarity">
    <text evidence="1">Belongs to the short-chain dehydrogenases/reductases (SDR) family.</text>
</comment>
<dbReference type="InterPro" id="IPR036291">
    <property type="entry name" value="NAD(P)-bd_dom_sf"/>
</dbReference>
<dbReference type="InterPro" id="IPR002347">
    <property type="entry name" value="SDR_fam"/>
</dbReference>
<proteinExistence type="inferred from homology"/>
<dbReference type="AlphaFoldDB" id="A0A1H4WS41"/>
<reference evidence="3 4" key="1">
    <citation type="submission" date="2016-10" db="EMBL/GenBank/DDBJ databases">
        <authorList>
            <person name="de Groot N.N."/>
        </authorList>
    </citation>
    <scope>NUCLEOTIDE SEQUENCE [LARGE SCALE GENOMIC DNA]</scope>
    <source>
        <strain evidence="3 4">MT12</strain>
    </source>
</reference>
<evidence type="ECO:0000313" key="3">
    <source>
        <dbReference type="EMBL" id="SEC96126.1"/>
    </source>
</evidence>
<dbReference type="PROSITE" id="PS00061">
    <property type="entry name" value="ADH_SHORT"/>
    <property type="match status" value="1"/>
</dbReference>
<evidence type="ECO:0000259" key="2">
    <source>
        <dbReference type="SMART" id="SM00822"/>
    </source>
</evidence>
<dbReference type="CDD" id="cd05233">
    <property type="entry name" value="SDR_c"/>
    <property type="match status" value="1"/>
</dbReference>
<sequence length="255" mass="26760">MIPFPFDMTGKTVVITGSTKGIGLEVAKGFHACGARTVISSNIQADVDAALGGLRREGLEAEGLVCDLWNPESVRGFAERVHAEIGAVDTLVAHGGGFATSDRISNGTRENFEKTLLTGPVNTWELIRGFLPAMAERGGGSIVVTSSMASIEANISLATYGAAKAALNSIVRNIAAEWGPRNIRANAVAPGIVRTAFSEKFWTDPAFLRKVAERIPLGRIAEPKEIVGAVLLLGSNAGSYISGTTLLVDGGRRVV</sequence>
<dbReference type="SUPFAM" id="SSF51735">
    <property type="entry name" value="NAD(P)-binding Rossmann-fold domains"/>
    <property type="match status" value="1"/>
</dbReference>
<dbReference type="Proteomes" id="UP000198992">
    <property type="component" value="Unassembled WGS sequence"/>
</dbReference>
<dbReference type="InterPro" id="IPR020904">
    <property type="entry name" value="Sc_DH/Rdtase_CS"/>
</dbReference>
<feature type="domain" description="Ketoreductase" evidence="2">
    <location>
        <begin position="11"/>
        <end position="191"/>
    </location>
</feature>
<dbReference type="Gene3D" id="3.40.50.720">
    <property type="entry name" value="NAD(P)-binding Rossmann-like Domain"/>
    <property type="match status" value="1"/>
</dbReference>